<evidence type="ECO:0000256" key="5">
    <source>
        <dbReference type="ARBA" id="ARBA00022989"/>
    </source>
</evidence>
<dbReference type="InterPro" id="IPR004681">
    <property type="entry name" value="TRAP_DctM"/>
</dbReference>
<dbReference type="PANTHER" id="PTHR33362">
    <property type="entry name" value="SIALIC ACID TRAP TRANSPORTER PERMEASE PROTEIN SIAT-RELATED"/>
    <property type="match status" value="1"/>
</dbReference>
<accession>A0A371BDY1</accession>
<evidence type="ECO:0000256" key="4">
    <source>
        <dbReference type="ARBA" id="ARBA00022692"/>
    </source>
</evidence>
<evidence type="ECO:0000313" key="10">
    <source>
        <dbReference type="Proteomes" id="UP000263993"/>
    </source>
</evidence>
<dbReference type="PANTHER" id="PTHR33362:SF5">
    <property type="entry name" value="C4-DICARBOXYLATE TRAP TRANSPORTER LARGE PERMEASE PROTEIN DCTM"/>
    <property type="match status" value="1"/>
</dbReference>
<gene>
    <name evidence="9" type="ORF">DXH78_08945</name>
</gene>
<proteinExistence type="inferred from homology"/>
<dbReference type="GO" id="GO:0022857">
    <property type="term" value="F:transmembrane transporter activity"/>
    <property type="evidence" value="ECO:0007669"/>
    <property type="project" value="UniProtKB-UniRule"/>
</dbReference>
<dbReference type="OrthoDB" id="9790209at2"/>
<feature type="domain" description="TRAP C4-dicarboxylate transport system permease DctM subunit" evidence="8">
    <location>
        <begin position="12"/>
        <end position="426"/>
    </location>
</feature>
<keyword evidence="10" id="KW-1185">Reference proteome</keyword>
<feature type="transmembrane region" description="Helical" evidence="7">
    <location>
        <begin position="240"/>
        <end position="264"/>
    </location>
</feature>
<feature type="transmembrane region" description="Helical" evidence="7">
    <location>
        <begin position="177"/>
        <end position="202"/>
    </location>
</feature>
<feature type="transmembrane region" description="Helical" evidence="7">
    <location>
        <begin position="402"/>
        <end position="429"/>
    </location>
</feature>
<evidence type="ECO:0000256" key="1">
    <source>
        <dbReference type="ARBA" id="ARBA00004429"/>
    </source>
</evidence>
<comment type="function">
    <text evidence="7">Part of the tripartite ATP-independent periplasmic (TRAP) transport system.</text>
</comment>
<protein>
    <recommendedName>
        <fullName evidence="7">TRAP transporter large permease protein</fullName>
    </recommendedName>
</protein>
<comment type="caution">
    <text evidence="9">The sequence shown here is derived from an EMBL/GenBank/DDBJ whole genome shotgun (WGS) entry which is preliminary data.</text>
</comment>
<dbReference type="InterPro" id="IPR010656">
    <property type="entry name" value="DctM"/>
</dbReference>
<feature type="transmembrane region" description="Helical" evidence="7">
    <location>
        <begin position="98"/>
        <end position="121"/>
    </location>
</feature>
<feature type="transmembrane region" description="Helical" evidence="7">
    <location>
        <begin position="141"/>
        <end position="165"/>
    </location>
</feature>
<reference evidence="10" key="1">
    <citation type="submission" date="2018-08" db="EMBL/GenBank/DDBJ databases">
        <authorList>
            <person name="Kim S.-J."/>
            <person name="Jung G.-Y."/>
        </authorList>
    </citation>
    <scope>NUCLEOTIDE SEQUENCE [LARGE SCALE GENOMIC DNA]</scope>
    <source>
        <strain evidence="10">GY_H</strain>
    </source>
</reference>
<feature type="transmembrane region" description="Helical" evidence="7">
    <location>
        <begin position="313"/>
        <end position="335"/>
    </location>
</feature>
<evidence type="ECO:0000256" key="7">
    <source>
        <dbReference type="RuleBase" id="RU369079"/>
    </source>
</evidence>
<dbReference type="Proteomes" id="UP000263993">
    <property type="component" value="Unassembled WGS sequence"/>
</dbReference>
<keyword evidence="4 7" id="KW-0812">Transmembrane</keyword>
<evidence type="ECO:0000256" key="3">
    <source>
        <dbReference type="ARBA" id="ARBA00022519"/>
    </source>
</evidence>
<dbReference type="GO" id="GO:0005886">
    <property type="term" value="C:plasma membrane"/>
    <property type="evidence" value="ECO:0007669"/>
    <property type="project" value="UniProtKB-SubCell"/>
</dbReference>
<dbReference type="EMBL" id="QRGO01000001">
    <property type="protein sequence ID" value="RDV05794.1"/>
    <property type="molecule type" value="Genomic_DNA"/>
</dbReference>
<name>A0A371BDY1_9BRAD</name>
<comment type="subunit">
    <text evidence="7">The complex comprises the extracytoplasmic solute receptor protein and the two transmembrane proteins.</text>
</comment>
<keyword evidence="2" id="KW-1003">Cell membrane</keyword>
<sequence length="435" mass="45669">MSDPLVLAGLGFVAMFVLMAVHVPIGIAMGIVGAGGFAILVGVKPALSLLASEPASVFTNLDLAVIPMFLLMGSLAAAAGLASDVYKLAYAFIGHRRGGLALATIGGCGGFGAVCGSAIATTATFGRVALPEMLERGYSPALATGVVAAGGTLGIIVPPSSIMVIYAILSEQFIVDLFVAAIIPAIMAISFYMFAVMAYVYFINPNGGPPGPRVPWPERWQVIKANWGVLLLGTVVLGGIYSGIFTVNEAAAVGVTIALLFAIGRKRLTWRSFLSVLAEASATTLMIYIMIVGASIFSYFMSVTHAPQRLIEAVGALQLSGVLVVSILLLLYLILGAIFDEVAAMVVTLPFVLPLIKHFNYDLVWWGIINVTVVEIGLLAPPIGLSVFVVHGMRKDIPLGTIYAGITPFLIADVLRLALLVMFPALALYTVQLLK</sequence>
<dbReference type="Pfam" id="PF06808">
    <property type="entry name" value="DctM"/>
    <property type="match status" value="1"/>
</dbReference>
<dbReference type="NCBIfam" id="TIGR00786">
    <property type="entry name" value="dctM"/>
    <property type="match status" value="1"/>
</dbReference>
<feature type="transmembrane region" description="Helical" evidence="7">
    <location>
        <begin position="276"/>
        <end position="301"/>
    </location>
</feature>
<feature type="transmembrane region" description="Helical" evidence="7">
    <location>
        <begin position="365"/>
        <end position="390"/>
    </location>
</feature>
<evidence type="ECO:0000256" key="6">
    <source>
        <dbReference type="ARBA" id="ARBA00023136"/>
    </source>
</evidence>
<feature type="transmembrane region" description="Helical" evidence="7">
    <location>
        <begin position="12"/>
        <end position="43"/>
    </location>
</feature>
<evidence type="ECO:0000259" key="8">
    <source>
        <dbReference type="Pfam" id="PF06808"/>
    </source>
</evidence>
<keyword evidence="5 7" id="KW-1133">Transmembrane helix</keyword>
<comment type="similarity">
    <text evidence="7">Belongs to the TRAP transporter large permease family.</text>
</comment>
<evidence type="ECO:0000256" key="2">
    <source>
        <dbReference type="ARBA" id="ARBA00022475"/>
    </source>
</evidence>
<keyword evidence="6 7" id="KW-0472">Membrane</keyword>
<feature type="transmembrane region" description="Helical" evidence="7">
    <location>
        <begin position="63"/>
        <end position="86"/>
    </location>
</feature>
<keyword evidence="3 7" id="KW-0997">Cell inner membrane</keyword>
<keyword evidence="7" id="KW-0813">Transport</keyword>
<organism evidence="9 10">
    <name type="scientific">Undibacter mobilis</name>
    <dbReference type="NCBI Taxonomy" id="2292256"/>
    <lineage>
        <taxon>Bacteria</taxon>
        <taxon>Pseudomonadati</taxon>
        <taxon>Pseudomonadota</taxon>
        <taxon>Alphaproteobacteria</taxon>
        <taxon>Hyphomicrobiales</taxon>
        <taxon>Nitrobacteraceae</taxon>
        <taxon>Undibacter</taxon>
    </lineage>
</organism>
<dbReference type="PIRSF" id="PIRSF006066">
    <property type="entry name" value="HI0050"/>
    <property type="match status" value="1"/>
</dbReference>
<comment type="caution">
    <text evidence="7">Lacks conserved residue(s) required for the propagation of feature annotation.</text>
</comment>
<comment type="subcellular location">
    <subcellularLocation>
        <location evidence="1 7">Cell inner membrane</location>
        <topology evidence="1 7">Multi-pass membrane protein</topology>
    </subcellularLocation>
</comment>
<evidence type="ECO:0000313" key="9">
    <source>
        <dbReference type="EMBL" id="RDV05794.1"/>
    </source>
</evidence>
<dbReference type="AlphaFoldDB" id="A0A371BDY1"/>